<dbReference type="SUPFAM" id="SSF46689">
    <property type="entry name" value="Homeodomain-like"/>
    <property type="match status" value="1"/>
</dbReference>
<dbReference type="Gene3D" id="1.10.357.10">
    <property type="entry name" value="Tetracycline Repressor, domain 2"/>
    <property type="match status" value="1"/>
</dbReference>
<reference evidence="4 5" key="1">
    <citation type="journal article" date="2015" name="Genome Announc.">
        <title>Expanding the biotechnology potential of lactobacilli through comparative genomics of 213 strains and associated genera.</title>
        <authorList>
            <person name="Sun Z."/>
            <person name="Harris H.M."/>
            <person name="McCann A."/>
            <person name="Guo C."/>
            <person name="Argimon S."/>
            <person name="Zhang W."/>
            <person name="Yang X."/>
            <person name="Jeffery I.B."/>
            <person name="Cooney J.C."/>
            <person name="Kagawa T.F."/>
            <person name="Liu W."/>
            <person name="Song Y."/>
            <person name="Salvetti E."/>
            <person name="Wrobel A."/>
            <person name="Rasinkangas P."/>
            <person name="Parkhill J."/>
            <person name="Rea M.C."/>
            <person name="O'Sullivan O."/>
            <person name="Ritari J."/>
            <person name="Douillard F.P."/>
            <person name="Paul Ross R."/>
            <person name="Yang R."/>
            <person name="Briner A.E."/>
            <person name="Felis G.E."/>
            <person name="de Vos W.M."/>
            <person name="Barrangou R."/>
            <person name="Klaenhammer T.R."/>
            <person name="Caufield P.W."/>
            <person name="Cui Y."/>
            <person name="Zhang H."/>
            <person name="O'Toole P.W."/>
        </authorList>
    </citation>
    <scope>NUCLEOTIDE SEQUENCE [LARGE SCALE GENOMIC DNA]</scope>
    <source>
        <strain evidence="4 5">DSM 19682</strain>
    </source>
</reference>
<keyword evidence="5" id="KW-1185">Reference proteome</keyword>
<evidence type="ECO:0000313" key="5">
    <source>
        <dbReference type="Proteomes" id="UP000051248"/>
    </source>
</evidence>
<keyword evidence="1 2" id="KW-0238">DNA-binding</keyword>
<evidence type="ECO:0000313" key="4">
    <source>
        <dbReference type="EMBL" id="KRK79259.1"/>
    </source>
</evidence>
<dbReference type="Proteomes" id="UP000051248">
    <property type="component" value="Unassembled WGS sequence"/>
</dbReference>
<dbReference type="AlphaFoldDB" id="A0A0R1K7F8"/>
<dbReference type="InterPro" id="IPR050624">
    <property type="entry name" value="HTH-type_Tx_Regulator"/>
</dbReference>
<evidence type="ECO:0000256" key="1">
    <source>
        <dbReference type="ARBA" id="ARBA00023125"/>
    </source>
</evidence>
<accession>A0A0R1K7F8</accession>
<dbReference type="RefSeq" id="WP_056979830.1">
    <property type="nucleotide sequence ID" value="NZ_AZDZ01000019.1"/>
</dbReference>
<dbReference type="PROSITE" id="PS50977">
    <property type="entry name" value="HTH_TETR_2"/>
    <property type="match status" value="1"/>
</dbReference>
<gene>
    <name evidence="4" type="ORF">FD03_GL001625</name>
</gene>
<feature type="DNA-binding region" description="H-T-H motif" evidence="2">
    <location>
        <begin position="31"/>
        <end position="50"/>
    </location>
</feature>
<protein>
    <submittedName>
        <fullName evidence="4">Transcription regulator</fullName>
    </submittedName>
</protein>
<dbReference type="InterPro" id="IPR001647">
    <property type="entry name" value="HTH_TetR"/>
</dbReference>
<dbReference type="eggNOG" id="COG1309">
    <property type="taxonomic scope" value="Bacteria"/>
</dbReference>
<feature type="domain" description="HTH tetR-type" evidence="3">
    <location>
        <begin position="8"/>
        <end position="68"/>
    </location>
</feature>
<dbReference type="PANTHER" id="PTHR43479">
    <property type="entry name" value="ACREF/ENVCD OPERON REPRESSOR-RELATED"/>
    <property type="match status" value="1"/>
</dbReference>
<proteinExistence type="predicted"/>
<dbReference type="InterPro" id="IPR009057">
    <property type="entry name" value="Homeodomain-like_sf"/>
</dbReference>
<comment type="caution">
    <text evidence="4">The sequence shown here is derived from an EMBL/GenBank/DDBJ whole genome shotgun (WGS) entry which is preliminary data.</text>
</comment>
<name>A0A0R1K7F8_9LACO</name>
<dbReference type="PATRIC" id="fig|1423775.4.peg.1656"/>
<dbReference type="OrthoDB" id="9810250at2"/>
<dbReference type="STRING" id="1423775.FD03_GL001625"/>
<dbReference type="GO" id="GO:0003677">
    <property type="term" value="F:DNA binding"/>
    <property type="evidence" value="ECO:0007669"/>
    <property type="project" value="UniProtKB-UniRule"/>
</dbReference>
<evidence type="ECO:0000259" key="3">
    <source>
        <dbReference type="PROSITE" id="PS50977"/>
    </source>
</evidence>
<organism evidence="4 5">
    <name type="scientific">Companilactobacillus nodensis DSM 19682 = JCM 14932 = NBRC 107160</name>
    <dbReference type="NCBI Taxonomy" id="1423775"/>
    <lineage>
        <taxon>Bacteria</taxon>
        <taxon>Bacillati</taxon>
        <taxon>Bacillota</taxon>
        <taxon>Bacilli</taxon>
        <taxon>Lactobacillales</taxon>
        <taxon>Lactobacillaceae</taxon>
        <taxon>Companilactobacillus</taxon>
    </lineage>
</organism>
<sequence length="193" mass="22663">MSTDRRVRKTTTALKDAFREMARNTSYHDITIQALTEKANVNRKTFYLHYDSIEDFANTFVDELADQLIKIIVIKPMNKTLSQPGIIFDKVFDFFEQSREFYTFMITSDEYSFLSRKVESKVSKSLAQAISESYQVSKADAYISSSFMIRNTMMLFRLRINSEVEMTRDEFKDRIIRLDKSGLRTFLNKNNSL</sequence>
<evidence type="ECO:0000256" key="2">
    <source>
        <dbReference type="PROSITE-ProRule" id="PRU00335"/>
    </source>
</evidence>
<dbReference type="EMBL" id="AZDZ01000019">
    <property type="protein sequence ID" value="KRK79259.1"/>
    <property type="molecule type" value="Genomic_DNA"/>
</dbReference>
<dbReference type="PANTHER" id="PTHR43479:SF7">
    <property type="entry name" value="TETR-FAMILY TRANSCRIPTIONAL REGULATOR"/>
    <property type="match status" value="1"/>
</dbReference>